<dbReference type="Proteomes" id="UP000283269">
    <property type="component" value="Unassembled WGS sequence"/>
</dbReference>
<dbReference type="InParanoid" id="A0A409WNG8"/>
<accession>A0A409WNG8</accession>
<dbReference type="AlphaFoldDB" id="A0A409WNG8"/>
<evidence type="ECO:0000256" key="1">
    <source>
        <dbReference type="SAM" id="MobiDB-lite"/>
    </source>
</evidence>
<gene>
    <name evidence="2" type="ORF">CVT25_001406</name>
</gene>
<protein>
    <submittedName>
        <fullName evidence="2">Uncharacterized protein</fullName>
    </submittedName>
</protein>
<organism evidence="2 3">
    <name type="scientific">Psilocybe cyanescens</name>
    <dbReference type="NCBI Taxonomy" id="93625"/>
    <lineage>
        <taxon>Eukaryota</taxon>
        <taxon>Fungi</taxon>
        <taxon>Dikarya</taxon>
        <taxon>Basidiomycota</taxon>
        <taxon>Agaricomycotina</taxon>
        <taxon>Agaricomycetes</taxon>
        <taxon>Agaricomycetidae</taxon>
        <taxon>Agaricales</taxon>
        <taxon>Agaricineae</taxon>
        <taxon>Strophariaceae</taxon>
        <taxon>Psilocybe</taxon>
    </lineage>
</organism>
<evidence type="ECO:0000313" key="2">
    <source>
        <dbReference type="EMBL" id="PPQ80044.1"/>
    </source>
</evidence>
<sequence>MPCRQSAFPSTAMCRDDRSRTNAGLPEIDTSWQGQTHVLIATIQDPFLANERKSGVWWNDKRCENAQIAGNRYVALE</sequence>
<comment type="caution">
    <text evidence="2">The sequence shown here is derived from an EMBL/GenBank/DDBJ whole genome shotgun (WGS) entry which is preliminary data.</text>
</comment>
<reference evidence="2 3" key="1">
    <citation type="journal article" date="2018" name="Evol. Lett.">
        <title>Horizontal gene cluster transfer increased hallucinogenic mushroom diversity.</title>
        <authorList>
            <person name="Reynolds H.T."/>
            <person name="Vijayakumar V."/>
            <person name="Gluck-Thaler E."/>
            <person name="Korotkin H.B."/>
            <person name="Matheny P.B."/>
            <person name="Slot J.C."/>
        </authorList>
    </citation>
    <scope>NUCLEOTIDE SEQUENCE [LARGE SCALE GENOMIC DNA]</scope>
    <source>
        <strain evidence="2 3">2631</strain>
    </source>
</reference>
<dbReference type="EMBL" id="NHYD01003350">
    <property type="protein sequence ID" value="PPQ80044.1"/>
    <property type="molecule type" value="Genomic_DNA"/>
</dbReference>
<name>A0A409WNG8_PSICY</name>
<feature type="region of interest" description="Disordered" evidence="1">
    <location>
        <begin position="1"/>
        <end position="20"/>
    </location>
</feature>
<keyword evidence="3" id="KW-1185">Reference proteome</keyword>
<evidence type="ECO:0000313" key="3">
    <source>
        <dbReference type="Proteomes" id="UP000283269"/>
    </source>
</evidence>
<proteinExistence type="predicted"/>